<feature type="region of interest" description="Disordered" evidence="2">
    <location>
        <begin position="1"/>
        <end position="41"/>
    </location>
</feature>
<evidence type="ECO:0000313" key="4">
    <source>
        <dbReference type="Proteomes" id="UP001324427"/>
    </source>
</evidence>
<keyword evidence="1" id="KW-0175">Coiled coil</keyword>
<evidence type="ECO:0000256" key="2">
    <source>
        <dbReference type="SAM" id="MobiDB-lite"/>
    </source>
</evidence>
<name>A0AAV9JVF9_9PEZI</name>
<dbReference type="AlphaFoldDB" id="A0AAV9JVF9"/>
<proteinExistence type="predicted"/>
<keyword evidence="4" id="KW-1185">Reference proteome</keyword>
<evidence type="ECO:0000313" key="3">
    <source>
        <dbReference type="EMBL" id="KAK4549077.1"/>
    </source>
</evidence>
<accession>A0AAV9JVF9</accession>
<organism evidence="3 4">
    <name type="scientific">Oleoguttula mirabilis</name>
    <dbReference type="NCBI Taxonomy" id="1507867"/>
    <lineage>
        <taxon>Eukaryota</taxon>
        <taxon>Fungi</taxon>
        <taxon>Dikarya</taxon>
        <taxon>Ascomycota</taxon>
        <taxon>Pezizomycotina</taxon>
        <taxon>Dothideomycetes</taxon>
        <taxon>Dothideomycetidae</taxon>
        <taxon>Mycosphaerellales</taxon>
        <taxon>Teratosphaeriaceae</taxon>
        <taxon>Oleoguttula</taxon>
    </lineage>
</organism>
<reference evidence="3 4" key="1">
    <citation type="submission" date="2021-11" db="EMBL/GenBank/DDBJ databases">
        <title>Black yeast isolated from Biological Soil Crust.</title>
        <authorList>
            <person name="Kurbessoian T."/>
        </authorList>
    </citation>
    <scope>NUCLEOTIDE SEQUENCE [LARGE SCALE GENOMIC DNA]</scope>
    <source>
        <strain evidence="3 4">CCFEE 5522</strain>
    </source>
</reference>
<dbReference type="EMBL" id="JAVFHQ010000005">
    <property type="protein sequence ID" value="KAK4549077.1"/>
    <property type="molecule type" value="Genomic_DNA"/>
</dbReference>
<protein>
    <submittedName>
        <fullName evidence="3">Uncharacterized protein</fullName>
    </submittedName>
</protein>
<gene>
    <name evidence="3" type="ORF">LTR36_007533</name>
</gene>
<evidence type="ECO:0000256" key="1">
    <source>
        <dbReference type="SAM" id="Coils"/>
    </source>
</evidence>
<feature type="coiled-coil region" evidence="1">
    <location>
        <begin position="132"/>
        <end position="210"/>
    </location>
</feature>
<comment type="caution">
    <text evidence="3">The sequence shown here is derived from an EMBL/GenBank/DDBJ whole genome shotgun (WGS) entry which is preliminary data.</text>
</comment>
<sequence length="493" mass="54757">MADIQQWRRMVQPARARTPAVEHAGDDSDGVASPTTPKRGLKPKFSSYFTNPGGAALAVQAERSFTSLNFDLFAPRLPAWPEDEQYPSPNAEALIDSIMCRLMSEPYGSLDQRFNGMLMRIFECYRHVGDERTQLQDQLEDEISRHKALLQRLHHSQKQWSMEREDYRSEIKRLELLLAKGKRGLAEVTLARQDSELRQKNNDRRSKQEDDGLETIFEFLEKTSRSEDKAWSSQRATFRARQPSPSAQMRRLSKQLISKKSMTNIHTDLPFGTPPDAIPSTLAEASKLEGQAANNECKRVATGLRSMFSPKTSFSDETCSTFSCVSDLLPDEVVNVIETAGTEDELVAIKRVANVLARRRDIDPSTTVSKLSELFGSQSVGTSNSGIATVPAACGIQLQMPRSTKSVPASAVAKHPSLMSKASGFFHKLRPQLAIDTSSSPRRRFSLDTGEDVVASSSTLVAQPPVLEKDCMLRKSVSLMSLAEIAAAIEHRL</sequence>
<dbReference type="Proteomes" id="UP001324427">
    <property type="component" value="Unassembled WGS sequence"/>
</dbReference>
<feature type="region of interest" description="Disordered" evidence="2">
    <location>
        <begin position="228"/>
        <end position="249"/>
    </location>
</feature>